<accession>K3ZGN1</accession>
<dbReference type="HOGENOM" id="CLU_3035973_0_0_1"/>
<sequence>MDEFRMRGKEEYESGHAVVSSAGGSTSKTLPENSIDASKHRWVSHQIRDRSTCSA</sequence>
<feature type="compositionally biased region" description="Low complexity" evidence="1">
    <location>
        <begin position="15"/>
        <end position="27"/>
    </location>
</feature>
<feature type="compositionally biased region" description="Basic and acidic residues" evidence="1">
    <location>
        <begin position="46"/>
        <end position="55"/>
    </location>
</feature>
<dbReference type="EnsemblPlants" id="KQL17105">
    <property type="protein sequence ID" value="KQL17105"/>
    <property type="gene ID" value="SETIT_025420mg"/>
</dbReference>
<dbReference type="Proteomes" id="UP000004995">
    <property type="component" value="Unassembled WGS sequence"/>
</dbReference>
<evidence type="ECO:0000313" key="2">
    <source>
        <dbReference type="EnsemblPlants" id="KQL17105"/>
    </source>
</evidence>
<feature type="compositionally biased region" description="Basic and acidic residues" evidence="1">
    <location>
        <begin position="1"/>
        <end position="14"/>
    </location>
</feature>
<reference evidence="3" key="1">
    <citation type="journal article" date="2012" name="Nat. Biotechnol.">
        <title>Reference genome sequence of the model plant Setaria.</title>
        <authorList>
            <person name="Bennetzen J.L."/>
            <person name="Schmutz J."/>
            <person name="Wang H."/>
            <person name="Percifield R."/>
            <person name="Hawkins J."/>
            <person name="Pontaroli A.C."/>
            <person name="Estep M."/>
            <person name="Feng L."/>
            <person name="Vaughn J.N."/>
            <person name="Grimwood J."/>
            <person name="Jenkins J."/>
            <person name="Barry K."/>
            <person name="Lindquist E."/>
            <person name="Hellsten U."/>
            <person name="Deshpande S."/>
            <person name="Wang X."/>
            <person name="Wu X."/>
            <person name="Mitros T."/>
            <person name="Triplett J."/>
            <person name="Yang X."/>
            <person name="Ye C.Y."/>
            <person name="Mauro-Herrera M."/>
            <person name="Wang L."/>
            <person name="Li P."/>
            <person name="Sharma M."/>
            <person name="Sharma R."/>
            <person name="Ronald P.C."/>
            <person name="Panaud O."/>
            <person name="Kellogg E.A."/>
            <person name="Brutnell T.P."/>
            <person name="Doust A.N."/>
            <person name="Tuskan G.A."/>
            <person name="Rokhsar D."/>
            <person name="Devos K.M."/>
        </authorList>
    </citation>
    <scope>NUCLEOTIDE SEQUENCE [LARGE SCALE GENOMIC DNA]</scope>
    <source>
        <strain evidence="3">cv. Yugu1</strain>
    </source>
</reference>
<protein>
    <submittedName>
        <fullName evidence="2">Uncharacterized protein</fullName>
    </submittedName>
</protein>
<dbReference type="EMBL" id="AGNK02002111">
    <property type="status" value="NOT_ANNOTATED_CDS"/>
    <property type="molecule type" value="Genomic_DNA"/>
</dbReference>
<evidence type="ECO:0000256" key="1">
    <source>
        <dbReference type="SAM" id="MobiDB-lite"/>
    </source>
</evidence>
<reference evidence="2" key="2">
    <citation type="submission" date="2018-08" db="UniProtKB">
        <authorList>
            <consortium name="EnsemblPlants"/>
        </authorList>
    </citation>
    <scope>IDENTIFICATION</scope>
    <source>
        <strain evidence="2">Yugu1</strain>
    </source>
</reference>
<evidence type="ECO:0000313" key="3">
    <source>
        <dbReference type="Proteomes" id="UP000004995"/>
    </source>
</evidence>
<feature type="region of interest" description="Disordered" evidence="1">
    <location>
        <begin position="1"/>
        <end position="55"/>
    </location>
</feature>
<proteinExistence type="predicted"/>
<organism evidence="2 3">
    <name type="scientific">Setaria italica</name>
    <name type="common">Foxtail millet</name>
    <name type="synonym">Panicum italicum</name>
    <dbReference type="NCBI Taxonomy" id="4555"/>
    <lineage>
        <taxon>Eukaryota</taxon>
        <taxon>Viridiplantae</taxon>
        <taxon>Streptophyta</taxon>
        <taxon>Embryophyta</taxon>
        <taxon>Tracheophyta</taxon>
        <taxon>Spermatophyta</taxon>
        <taxon>Magnoliopsida</taxon>
        <taxon>Liliopsida</taxon>
        <taxon>Poales</taxon>
        <taxon>Poaceae</taxon>
        <taxon>PACMAD clade</taxon>
        <taxon>Panicoideae</taxon>
        <taxon>Panicodae</taxon>
        <taxon>Paniceae</taxon>
        <taxon>Cenchrinae</taxon>
        <taxon>Setaria</taxon>
    </lineage>
</organism>
<name>K3ZGN1_SETIT</name>
<dbReference type="Gramene" id="KQL17105">
    <property type="protein sequence ID" value="KQL17105"/>
    <property type="gene ID" value="SETIT_025420mg"/>
</dbReference>
<dbReference type="AlphaFoldDB" id="K3ZGN1"/>
<keyword evidence="3" id="KW-1185">Reference proteome</keyword>